<dbReference type="SUPFAM" id="SSF158745">
    <property type="entry name" value="LanC-like"/>
    <property type="match status" value="1"/>
</dbReference>
<dbReference type="Pfam" id="PF05147">
    <property type="entry name" value="LANC_like"/>
    <property type="match status" value="1"/>
</dbReference>
<dbReference type="InterPro" id="IPR025410">
    <property type="entry name" value="Lant_dehyd"/>
</dbReference>
<dbReference type="NCBIfam" id="TIGR03897">
    <property type="entry name" value="lanti_2_LanM"/>
    <property type="match status" value="1"/>
</dbReference>
<dbReference type="RefSeq" id="WP_378244581.1">
    <property type="nucleotide sequence ID" value="NZ_JBHSKF010000002.1"/>
</dbReference>
<protein>
    <submittedName>
        <fullName evidence="2">Type 2 lanthipeptide synthetase LanM family protein</fullName>
    </submittedName>
</protein>
<proteinExistence type="predicted"/>
<dbReference type="Proteomes" id="UP001596157">
    <property type="component" value="Unassembled WGS sequence"/>
</dbReference>
<dbReference type="InterPro" id="IPR017146">
    <property type="entry name" value="Lanti_2_LanM"/>
</dbReference>
<evidence type="ECO:0000313" key="2">
    <source>
        <dbReference type="EMBL" id="MFC5286548.1"/>
    </source>
</evidence>
<reference evidence="3" key="1">
    <citation type="journal article" date="2019" name="Int. J. Syst. Evol. Microbiol.">
        <title>The Global Catalogue of Microorganisms (GCM) 10K type strain sequencing project: providing services to taxonomists for standard genome sequencing and annotation.</title>
        <authorList>
            <consortium name="The Broad Institute Genomics Platform"/>
            <consortium name="The Broad Institute Genome Sequencing Center for Infectious Disease"/>
            <person name="Wu L."/>
            <person name="Ma J."/>
        </authorList>
    </citation>
    <scope>NUCLEOTIDE SEQUENCE [LARGE SCALE GENOMIC DNA]</scope>
    <source>
        <strain evidence="3">CCUG 59778</strain>
    </source>
</reference>
<dbReference type="InterPro" id="IPR007822">
    <property type="entry name" value="LANC-like"/>
</dbReference>
<dbReference type="EMBL" id="JBHSKF010000002">
    <property type="protein sequence ID" value="MFC5286548.1"/>
    <property type="molecule type" value="Genomic_DNA"/>
</dbReference>
<comment type="caution">
    <text evidence="2">The sequence shown here is derived from an EMBL/GenBank/DDBJ whole genome shotgun (WGS) entry which is preliminary data.</text>
</comment>
<sequence>MTISSDPPPNRPDPAWWAGALALAERLPAPAPGEDAAARARLDRWRAVCGGGLAGRLADTGLDETALLALLAEPRTRLAARTARPDWAETVDTAVAGAPAESAPLALPADPAAAFAVPLRPFIDTAAERVASACPTGVDAAAVTAGFADELATRLVAIAARTLALELNVARVSGALAGDTAAERYADFVRGCCAGRAVAALFAEYPVLARLLAQAAEHAADARAELLHRFAADRALLVKTLMDDIDPGAVVAVTATSGDCHGRGRAVASVRFADGRRVVYKPREQQMQARFADLVDWLNGKLAWLGLRVPAALVRDGYGWVEHIQARPCADLAGLDRFYRRQGALLALLYAVDGTDIHAENVIAAGDQPVLVDVETLLHPTLTPPMTVAPDPATVALTSSVLRTGLLPTPVIGDNGAMDVSGLGGDRDAELPVTVALWEATGTDEMRLGRGTARYAGAANRPSVDGVDAEPAAHQAALLAGFRAAYTAIVEHKAELLAPTGPVLACADSEIRVLVRPTRTYATLLDESTHPDVLRDALDRDAVFDLLWADGMHHRALAGLVRHEIADLWAGDIPLFTGRPGSRHVWTTDGRRVPDLLERPSADAVTAKIAAMDELDLLDQEWLIRAGLATRGAVAEHRSGPVRSGPVSASVPDPHRLLAAAGQIGNEIAARARHDEDAANWLGVEPVDGRAWAVVPMGAGLADGYTGVALFLAQLGRLTGDARYTDLALKALRPLPRLLSVLADNPAIARTIGPGAFVGLGGISYALARLDTLLDGGPSRDWLATAVELTAGADSGGRGMAAGRAGALAAMLAVHAETGLDSAAAAADTFAGRLMADADARAGAHPEADEALPSTGFGGGHAGVGCALARYGTGDALRAAHAEFAADTDPDRLLAEGNLSWCTGLAGALLARTPLGEPPAEHHVEALRAAAVGRDLSLCHGELGTLEALGALAERGSDQAAAAHARRAADVLGALEVYGPQGAAPGGIRSPGLLSGLAGIGYGLLRVGFTDSVPSVLLIEPTR</sequence>
<dbReference type="PIRSF" id="PIRSF037228">
    <property type="entry name" value="Lant_mod_RumM"/>
    <property type="match status" value="1"/>
</dbReference>
<accession>A0ABW0EJR7</accession>
<dbReference type="Gene3D" id="1.50.10.20">
    <property type="match status" value="1"/>
</dbReference>
<dbReference type="Pfam" id="PF13575">
    <property type="entry name" value="DUF4135"/>
    <property type="match status" value="1"/>
</dbReference>
<dbReference type="CDD" id="cd04792">
    <property type="entry name" value="LanM-like"/>
    <property type="match status" value="1"/>
</dbReference>
<dbReference type="SMART" id="SM01260">
    <property type="entry name" value="LANC_like"/>
    <property type="match status" value="1"/>
</dbReference>
<feature type="domain" description="Lantibiotic biosynthesis protein dehydration" evidence="1">
    <location>
        <begin position="205"/>
        <end position="577"/>
    </location>
</feature>
<dbReference type="PRINTS" id="PR01950">
    <property type="entry name" value="LANCSUPER"/>
</dbReference>
<keyword evidence="3" id="KW-1185">Reference proteome</keyword>
<evidence type="ECO:0000313" key="3">
    <source>
        <dbReference type="Proteomes" id="UP001596157"/>
    </source>
</evidence>
<organism evidence="2 3">
    <name type="scientific">Actinokineospora guangxiensis</name>
    <dbReference type="NCBI Taxonomy" id="1490288"/>
    <lineage>
        <taxon>Bacteria</taxon>
        <taxon>Bacillati</taxon>
        <taxon>Actinomycetota</taxon>
        <taxon>Actinomycetes</taxon>
        <taxon>Pseudonocardiales</taxon>
        <taxon>Pseudonocardiaceae</taxon>
        <taxon>Actinokineospora</taxon>
    </lineage>
</organism>
<evidence type="ECO:0000259" key="1">
    <source>
        <dbReference type="Pfam" id="PF13575"/>
    </source>
</evidence>
<name>A0ABW0EJR7_9PSEU</name>
<gene>
    <name evidence="2" type="ORF">ACFPM7_05745</name>
</gene>